<dbReference type="GeneID" id="31000867"/>
<organism evidence="2 3">
    <name type="scientific">Talaromyces atroroseus</name>
    <dbReference type="NCBI Taxonomy" id="1441469"/>
    <lineage>
        <taxon>Eukaryota</taxon>
        <taxon>Fungi</taxon>
        <taxon>Dikarya</taxon>
        <taxon>Ascomycota</taxon>
        <taxon>Pezizomycotina</taxon>
        <taxon>Eurotiomycetes</taxon>
        <taxon>Eurotiomycetidae</taxon>
        <taxon>Eurotiales</taxon>
        <taxon>Trichocomaceae</taxon>
        <taxon>Talaromyces</taxon>
        <taxon>Talaromyces sect. Trachyspermi</taxon>
    </lineage>
</organism>
<protein>
    <submittedName>
        <fullName evidence="2">Uncharacterized protein</fullName>
    </submittedName>
</protein>
<sequence length="121" mass="12846">MPFSILFEFILSTTSLTSTTVRNERCSCSLMALVCLMILAYIAFKKALGISSSGKDKLRDRKWIREWQAESQNRIGLCSARDISSGRDGQSPEAAAAAAATPPPPPPPPAISPLPLGVAAG</sequence>
<comment type="caution">
    <text evidence="2">The sequence shown here is derived from an EMBL/GenBank/DDBJ whole genome shotgun (WGS) entry which is preliminary data.</text>
</comment>
<dbReference type="Proteomes" id="UP000214365">
    <property type="component" value="Unassembled WGS sequence"/>
</dbReference>
<dbReference type="AlphaFoldDB" id="A0A225ASC8"/>
<evidence type="ECO:0000256" key="1">
    <source>
        <dbReference type="SAM" id="MobiDB-lite"/>
    </source>
</evidence>
<dbReference type="EMBL" id="LFMY01000001">
    <property type="protein sequence ID" value="OKL63900.1"/>
    <property type="molecule type" value="Genomic_DNA"/>
</dbReference>
<evidence type="ECO:0000313" key="2">
    <source>
        <dbReference type="EMBL" id="OKL63900.1"/>
    </source>
</evidence>
<dbReference type="RefSeq" id="XP_020124021.1">
    <property type="nucleotide sequence ID" value="XM_020259864.1"/>
</dbReference>
<feature type="compositionally biased region" description="Pro residues" evidence="1">
    <location>
        <begin position="101"/>
        <end position="112"/>
    </location>
</feature>
<reference evidence="2 3" key="1">
    <citation type="submission" date="2015-06" db="EMBL/GenBank/DDBJ databases">
        <title>Talaromyces atroroseus IBT 11181 draft genome.</title>
        <authorList>
            <person name="Rasmussen K.B."/>
            <person name="Rasmussen S."/>
            <person name="Petersen B."/>
            <person name="Sicheritz-Ponten T."/>
            <person name="Mortensen U.H."/>
            <person name="Thrane U."/>
        </authorList>
    </citation>
    <scope>NUCLEOTIDE SEQUENCE [LARGE SCALE GENOMIC DNA]</scope>
    <source>
        <strain evidence="2 3">IBT 11181</strain>
    </source>
</reference>
<accession>A0A225ASC8</accession>
<gene>
    <name evidence="2" type="ORF">UA08_01112</name>
</gene>
<feature type="region of interest" description="Disordered" evidence="1">
    <location>
        <begin position="79"/>
        <end position="121"/>
    </location>
</feature>
<evidence type="ECO:0000313" key="3">
    <source>
        <dbReference type="Proteomes" id="UP000214365"/>
    </source>
</evidence>
<proteinExistence type="predicted"/>
<keyword evidence="3" id="KW-1185">Reference proteome</keyword>
<name>A0A225ASC8_TALAT</name>